<reference evidence="3 4" key="1">
    <citation type="submission" date="2021-03" db="EMBL/GenBank/DDBJ databases">
        <title>Genomic Encyclopedia of Type Strains, Phase IV (KMG-IV): sequencing the most valuable type-strain genomes for metagenomic binning, comparative biology and taxonomic classification.</title>
        <authorList>
            <person name="Goeker M."/>
        </authorList>
    </citation>
    <scope>NUCLEOTIDE SEQUENCE [LARGE SCALE GENOMIC DNA]</scope>
    <source>
        <strain evidence="3 4">DSM 27512</strain>
    </source>
</reference>
<dbReference type="InterPro" id="IPR019752">
    <property type="entry name" value="Pyrv/ketoisovalerate_OxRed_cat"/>
</dbReference>
<feature type="domain" description="Pyruvate/ketoisovalerate oxidoreductase catalytic" evidence="2">
    <location>
        <begin position="11"/>
        <end position="170"/>
    </location>
</feature>
<dbReference type="PANTHER" id="PTHR42730">
    <property type="entry name" value="2-OXOGLUTARATE SYNTHASE SUBUNIT KORC"/>
    <property type="match status" value="1"/>
</dbReference>
<dbReference type="GO" id="GO:0047553">
    <property type="term" value="F:2-oxoglutarate synthase activity"/>
    <property type="evidence" value="ECO:0007669"/>
    <property type="project" value="UniProtKB-EC"/>
</dbReference>
<evidence type="ECO:0000313" key="3">
    <source>
        <dbReference type="EMBL" id="MBP2028192.1"/>
    </source>
</evidence>
<dbReference type="InterPro" id="IPR002869">
    <property type="entry name" value="Pyrv_flavodox_OxRed_cen"/>
</dbReference>
<proteinExistence type="predicted"/>
<sequence length="176" mass="18765">MRKELRLSGSGGQGLILAGIILAEASINQGLNAVQSQSYGPEARGGASKAEVIISSNEIFFPKVRKPDILLALSQKAYEKYVHDLDGDSIIVIDDSIEVDESVKVKATYSLPILKTASEKIGKSMVANIVALGVLTELLDGIEKQSVLDAVLSRVPQGTEDLNKKAFEAGTILVQN</sequence>
<keyword evidence="1 3" id="KW-0560">Oxidoreductase</keyword>
<dbReference type="InterPro" id="IPR052554">
    <property type="entry name" value="2-oxoglutarate_synth_KorC"/>
</dbReference>
<dbReference type="Gene3D" id="3.40.920.10">
    <property type="entry name" value="Pyruvate-ferredoxin oxidoreductase, PFOR, domain III"/>
    <property type="match status" value="1"/>
</dbReference>
<accession>A0ABS4KK82</accession>
<dbReference type="PANTHER" id="PTHR42730:SF1">
    <property type="entry name" value="2-OXOGLUTARATE SYNTHASE SUBUNIT KORC"/>
    <property type="match status" value="1"/>
</dbReference>
<dbReference type="RefSeq" id="WP_209661246.1">
    <property type="nucleotide sequence ID" value="NZ_JAGGLI010000023.1"/>
</dbReference>
<evidence type="ECO:0000313" key="4">
    <source>
        <dbReference type="Proteomes" id="UP001314903"/>
    </source>
</evidence>
<evidence type="ECO:0000256" key="1">
    <source>
        <dbReference type="ARBA" id="ARBA00023002"/>
    </source>
</evidence>
<gene>
    <name evidence="3" type="ORF">J2Z35_001993</name>
</gene>
<comment type="caution">
    <text evidence="3">The sequence shown here is derived from an EMBL/GenBank/DDBJ whole genome shotgun (WGS) entry which is preliminary data.</text>
</comment>
<name>A0ABS4KK82_9FIRM</name>
<keyword evidence="4" id="KW-1185">Reference proteome</keyword>
<dbReference type="EMBL" id="JAGGLI010000023">
    <property type="protein sequence ID" value="MBP2028192.1"/>
    <property type="molecule type" value="Genomic_DNA"/>
</dbReference>
<organism evidence="3 4">
    <name type="scientific">Acetoanaerobium pronyense</name>
    <dbReference type="NCBI Taxonomy" id="1482736"/>
    <lineage>
        <taxon>Bacteria</taxon>
        <taxon>Bacillati</taxon>
        <taxon>Bacillota</taxon>
        <taxon>Clostridia</taxon>
        <taxon>Peptostreptococcales</taxon>
        <taxon>Filifactoraceae</taxon>
        <taxon>Acetoanaerobium</taxon>
    </lineage>
</organism>
<dbReference type="Pfam" id="PF01558">
    <property type="entry name" value="POR"/>
    <property type="match status" value="1"/>
</dbReference>
<protein>
    <submittedName>
        <fullName evidence="3">2-oxoglutarate ferredoxin oxidoreductase subunit gamma</fullName>
        <ecNumber evidence="3">1.2.7.3</ecNumber>
    </submittedName>
</protein>
<evidence type="ECO:0000259" key="2">
    <source>
        <dbReference type="Pfam" id="PF01558"/>
    </source>
</evidence>
<dbReference type="EC" id="1.2.7.3" evidence="3"/>
<dbReference type="SUPFAM" id="SSF53323">
    <property type="entry name" value="Pyruvate-ferredoxin oxidoreductase, PFOR, domain III"/>
    <property type="match status" value="1"/>
</dbReference>
<dbReference type="Proteomes" id="UP001314903">
    <property type="component" value="Unassembled WGS sequence"/>
</dbReference>